<dbReference type="PROSITE" id="PS51462">
    <property type="entry name" value="NUDIX"/>
    <property type="match status" value="1"/>
</dbReference>
<dbReference type="Proteomes" id="UP000326287">
    <property type="component" value="Chromosome"/>
</dbReference>
<dbReference type="RefSeq" id="WP_152662133.1">
    <property type="nucleotide sequence ID" value="NZ_CP036422.1"/>
</dbReference>
<protein>
    <submittedName>
        <fullName evidence="2">NUDIX domain-containing protein</fullName>
    </submittedName>
</protein>
<evidence type="ECO:0000259" key="1">
    <source>
        <dbReference type="PROSITE" id="PS51462"/>
    </source>
</evidence>
<dbReference type="GO" id="GO:0003824">
    <property type="term" value="F:catalytic activity"/>
    <property type="evidence" value="ECO:0007669"/>
    <property type="project" value="UniProtKB-ARBA"/>
</dbReference>
<dbReference type="Gene3D" id="2.20.70.10">
    <property type="match status" value="1"/>
</dbReference>
<dbReference type="InterPro" id="IPR015797">
    <property type="entry name" value="NUDIX_hydrolase-like_dom_sf"/>
</dbReference>
<name>A0A5P9NM75_9GAMM</name>
<dbReference type="InterPro" id="IPR029401">
    <property type="entry name" value="Nudix_N"/>
</dbReference>
<dbReference type="CDD" id="cd04511">
    <property type="entry name" value="NUDIX_Hydrolase"/>
    <property type="match status" value="1"/>
</dbReference>
<accession>A0A5P9NM75</accession>
<dbReference type="SUPFAM" id="SSF55811">
    <property type="entry name" value="Nudix"/>
    <property type="match status" value="1"/>
</dbReference>
<dbReference type="KEGG" id="halc:EY643_10325"/>
<proteinExistence type="predicted"/>
<evidence type="ECO:0000313" key="2">
    <source>
        <dbReference type="EMBL" id="QFU76028.1"/>
    </source>
</evidence>
<reference evidence="2 3" key="1">
    <citation type="submission" date="2019-02" db="EMBL/GenBank/DDBJ databases">
        <authorList>
            <person name="Li S.-H."/>
        </authorList>
    </citation>
    <scope>NUCLEOTIDE SEQUENCE [LARGE SCALE GENOMIC DNA]</scope>
    <source>
        <strain evidence="2 3">IMCC14385</strain>
    </source>
</reference>
<dbReference type="PANTHER" id="PTHR43222">
    <property type="entry name" value="NUDIX HYDROLASE 23"/>
    <property type="match status" value="1"/>
</dbReference>
<evidence type="ECO:0000313" key="3">
    <source>
        <dbReference type="Proteomes" id="UP000326287"/>
    </source>
</evidence>
<organism evidence="2 3">
    <name type="scientific">Halioglobus maricola</name>
    <dbReference type="NCBI Taxonomy" id="2601894"/>
    <lineage>
        <taxon>Bacteria</taxon>
        <taxon>Pseudomonadati</taxon>
        <taxon>Pseudomonadota</taxon>
        <taxon>Gammaproteobacteria</taxon>
        <taxon>Cellvibrionales</taxon>
        <taxon>Halieaceae</taxon>
        <taxon>Halioglobus</taxon>
    </lineage>
</organism>
<dbReference type="Pfam" id="PF14803">
    <property type="entry name" value="Zn_ribbon_Nudix"/>
    <property type="match status" value="1"/>
</dbReference>
<gene>
    <name evidence="2" type="ORF">EY643_10325</name>
</gene>
<dbReference type="Gene3D" id="3.90.79.10">
    <property type="entry name" value="Nucleoside Triphosphate Pyrophosphohydrolase"/>
    <property type="match status" value="1"/>
</dbReference>
<dbReference type="PANTHER" id="PTHR43222:SF2">
    <property type="entry name" value="NUDIX HYDROLASE 23, CHLOROPLASTIC"/>
    <property type="match status" value="1"/>
</dbReference>
<dbReference type="OrthoDB" id="542521at2"/>
<dbReference type="EMBL" id="CP036422">
    <property type="protein sequence ID" value="QFU76028.1"/>
    <property type="molecule type" value="Genomic_DNA"/>
</dbReference>
<keyword evidence="3" id="KW-1185">Reference proteome</keyword>
<feature type="domain" description="Nudix hydrolase" evidence="1">
    <location>
        <begin position="36"/>
        <end position="159"/>
    </location>
</feature>
<dbReference type="InterPro" id="IPR000086">
    <property type="entry name" value="NUDIX_hydrolase_dom"/>
</dbReference>
<sequence length="182" mass="21106">MNFCTSCGSEVALRIPQGDDRERFVCVSCETIHYVNPRVIVGCVPVYEDKVLLCKRAIEPRYGYWTLPAGFMENGETTPEGAARETWEEAEARVSQLELYRIFDVPYISQVYMFYRCEIDDGQFGVGPESLESALYREEDIPWDEIAFPPVKETLREYFKDAAEGRFPVRVSAIEYKRRIKE</sequence>
<dbReference type="AlphaFoldDB" id="A0A5P9NM75"/>
<dbReference type="Pfam" id="PF00293">
    <property type="entry name" value="NUDIX"/>
    <property type="match status" value="1"/>
</dbReference>